<gene>
    <name evidence="1" type="ORF">LMG32289_04778</name>
</gene>
<dbReference type="Proteomes" id="UP000706525">
    <property type="component" value="Unassembled WGS sequence"/>
</dbReference>
<name>A0ABM8XLA1_9BURK</name>
<comment type="caution">
    <text evidence="1">The sequence shown here is derived from an EMBL/GenBank/DDBJ whole genome shotgun (WGS) entry which is preliminary data.</text>
</comment>
<evidence type="ECO:0000313" key="1">
    <source>
        <dbReference type="EMBL" id="CAG9180998.1"/>
    </source>
</evidence>
<sequence length="32" mass="3550">MTCDYADRLAASQLKIPMSLVLSFKSEDTDAE</sequence>
<proteinExistence type="predicted"/>
<keyword evidence="2" id="KW-1185">Reference proteome</keyword>
<organism evidence="1 2">
    <name type="scientific">Cupriavidus pampae</name>
    <dbReference type="NCBI Taxonomy" id="659251"/>
    <lineage>
        <taxon>Bacteria</taxon>
        <taxon>Pseudomonadati</taxon>
        <taxon>Pseudomonadota</taxon>
        <taxon>Betaproteobacteria</taxon>
        <taxon>Burkholderiales</taxon>
        <taxon>Burkholderiaceae</taxon>
        <taxon>Cupriavidus</taxon>
    </lineage>
</organism>
<protein>
    <submittedName>
        <fullName evidence="1">Uncharacterized protein</fullName>
    </submittedName>
</protein>
<dbReference type="EMBL" id="CAJZAG010000009">
    <property type="protein sequence ID" value="CAG9180998.1"/>
    <property type="molecule type" value="Genomic_DNA"/>
</dbReference>
<evidence type="ECO:0000313" key="2">
    <source>
        <dbReference type="Proteomes" id="UP000706525"/>
    </source>
</evidence>
<accession>A0ABM8XLA1</accession>
<reference evidence="1 2" key="1">
    <citation type="submission" date="2021-08" db="EMBL/GenBank/DDBJ databases">
        <authorList>
            <person name="Peeters C."/>
        </authorList>
    </citation>
    <scope>NUCLEOTIDE SEQUENCE [LARGE SCALE GENOMIC DNA]</scope>
    <source>
        <strain evidence="1 2">LMG 32289</strain>
    </source>
</reference>